<protein>
    <submittedName>
        <fullName evidence="1">Uncharacterized protein</fullName>
    </submittedName>
</protein>
<dbReference type="EMBL" id="LAZR01026554">
    <property type="protein sequence ID" value="KKL68365.1"/>
    <property type="molecule type" value="Genomic_DNA"/>
</dbReference>
<feature type="non-terminal residue" evidence="1">
    <location>
        <position position="157"/>
    </location>
</feature>
<dbReference type="AlphaFoldDB" id="A0A0F9GG12"/>
<accession>A0A0F9GG12</accession>
<sequence>MADIFDKLVKGDTAAVAEPSEDIRVDVFDEIAAETSEQLGIPTVKPAEIRAAPENPVSLYERTMSFFEDPGKEEARNTIAIYRSELYGIPPSTALRYHDAMNDGIHINPKAAQLESNGIDRLKQNYKKGQGVVNIGKLGWRQVWGDDSEETEFLAQE</sequence>
<comment type="caution">
    <text evidence="1">The sequence shown here is derived from an EMBL/GenBank/DDBJ whole genome shotgun (WGS) entry which is preliminary data.</text>
</comment>
<gene>
    <name evidence="1" type="ORF">LCGC14_2125700</name>
</gene>
<name>A0A0F9GG12_9ZZZZ</name>
<organism evidence="1">
    <name type="scientific">marine sediment metagenome</name>
    <dbReference type="NCBI Taxonomy" id="412755"/>
    <lineage>
        <taxon>unclassified sequences</taxon>
        <taxon>metagenomes</taxon>
        <taxon>ecological metagenomes</taxon>
    </lineage>
</organism>
<reference evidence="1" key="1">
    <citation type="journal article" date="2015" name="Nature">
        <title>Complex archaea that bridge the gap between prokaryotes and eukaryotes.</title>
        <authorList>
            <person name="Spang A."/>
            <person name="Saw J.H."/>
            <person name="Jorgensen S.L."/>
            <person name="Zaremba-Niedzwiedzka K."/>
            <person name="Martijn J."/>
            <person name="Lind A.E."/>
            <person name="van Eijk R."/>
            <person name="Schleper C."/>
            <person name="Guy L."/>
            <person name="Ettema T.J."/>
        </authorList>
    </citation>
    <scope>NUCLEOTIDE SEQUENCE</scope>
</reference>
<evidence type="ECO:0000313" key="1">
    <source>
        <dbReference type="EMBL" id="KKL68365.1"/>
    </source>
</evidence>
<proteinExistence type="predicted"/>